<sequence>MRLISRDEKLFTHRSFKELCCYRLFLLGMLKNACNASVEKHRQPLSIERTLLKSTTSFRFVPLMLMSISSIFLGPNVWFSSDTLEMTRRICETIGSFSFFFVIMTLMLDSWMMLINQMICCRYVAEYNKWSRMVHQSGDMCNHGKDSSTLGGEEGDICTDCLSGSPISGGSPQSNNGKGRKKKGKNKEKKQNSPRHEKQEKLVEIIDDEEKRLLKLMGWKDGGTESMECFSSEEDLCISEQEILRFKANQSSVSQQRRKLREKLRQQFNNLTLKEGLNVAIVH</sequence>
<proteinExistence type="predicted"/>
<dbReference type="AlphaFoldDB" id="A0AAU9WGY0"/>
<keyword evidence="2" id="KW-1133">Transmembrane helix</keyword>
<dbReference type="Proteomes" id="UP001159428">
    <property type="component" value="Unassembled WGS sequence"/>
</dbReference>
<feature type="compositionally biased region" description="Low complexity" evidence="1">
    <location>
        <begin position="165"/>
        <end position="177"/>
    </location>
</feature>
<evidence type="ECO:0000256" key="2">
    <source>
        <dbReference type="SAM" id="Phobius"/>
    </source>
</evidence>
<gene>
    <name evidence="3" type="ORF">PMEA_00004145</name>
</gene>
<dbReference type="EMBL" id="CALNXJ010000012">
    <property type="protein sequence ID" value="CAH3109991.1"/>
    <property type="molecule type" value="Genomic_DNA"/>
</dbReference>
<feature type="compositionally biased region" description="Basic and acidic residues" evidence="1">
    <location>
        <begin position="189"/>
        <end position="200"/>
    </location>
</feature>
<comment type="caution">
    <text evidence="3">The sequence shown here is derived from an EMBL/GenBank/DDBJ whole genome shotgun (WGS) entry which is preliminary data.</text>
</comment>
<evidence type="ECO:0000313" key="4">
    <source>
        <dbReference type="Proteomes" id="UP001159428"/>
    </source>
</evidence>
<feature type="transmembrane region" description="Helical" evidence="2">
    <location>
        <begin position="91"/>
        <end position="114"/>
    </location>
</feature>
<reference evidence="3 4" key="1">
    <citation type="submission" date="2022-05" db="EMBL/GenBank/DDBJ databases">
        <authorList>
            <consortium name="Genoscope - CEA"/>
            <person name="William W."/>
        </authorList>
    </citation>
    <scope>NUCLEOTIDE SEQUENCE [LARGE SCALE GENOMIC DNA]</scope>
</reference>
<keyword evidence="2" id="KW-0472">Membrane</keyword>
<evidence type="ECO:0000256" key="1">
    <source>
        <dbReference type="SAM" id="MobiDB-lite"/>
    </source>
</evidence>
<keyword evidence="2" id="KW-0812">Transmembrane</keyword>
<feature type="compositionally biased region" description="Basic residues" evidence="1">
    <location>
        <begin position="178"/>
        <end position="188"/>
    </location>
</feature>
<evidence type="ECO:0000313" key="3">
    <source>
        <dbReference type="EMBL" id="CAH3109991.1"/>
    </source>
</evidence>
<organism evidence="3 4">
    <name type="scientific">Pocillopora meandrina</name>
    <dbReference type="NCBI Taxonomy" id="46732"/>
    <lineage>
        <taxon>Eukaryota</taxon>
        <taxon>Metazoa</taxon>
        <taxon>Cnidaria</taxon>
        <taxon>Anthozoa</taxon>
        <taxon>Hexacorallia</taxon>
        <taxon>Scleractinia</taxon>
        <taxon>Astrocoeniina</taxon>
        <taxon>Pocilloporidae</taxon>
        <taxon>Pocillopora</taxon>
    </lineage>
</organism>
<name>A0AAU9WGY0_9CNID</name>
<feature type="region of interest" description="Disordered" evidence="1">
    <location>
        <begin position="165"/>
        <end position="200"/>
    </location>
</feature>
<protein>
    <submittedName>
        <fullName evidence="3">Uncharacterized protein</fullName>
    </submittedName>
</protein>
<keyword evidence="4" id="KW-1185">Reference proteome</keyword>
<accession>A0AAU9WGY0</accession>
<feature type="transmembrane region" description="Helical" evidence="2">
    <location>
        <begin position="60"/>
        <end position="79"/>
    </location>
</feature>